<dbReference type="Ensembl" id="ENSKMAT00000004670.1">
    <property type="protein sequence ID" value="ENSKMAP00000004585.1"/>
    <property type="gene ID" value="ENSKMAG00000003488.1"/>
</dbReference>
<dbReference type="OMA" id="EYMIREI"/>
<dbReference type="STRING" id="37003.ENSKMAP00000004585"/>
<evidence type="ECO:0000256" key="2">
    <source>
        <dbReference type="SAM" id="MobiDB-lite"/>
    </source>
</evidence>
<dbReference type="GeneTree" id="ENSGT00940000154427"/>
<sequence length="411" mass="47340">GEKKRGKKKRKTHTHRKKTGKHDSKPDKESDAETARANVALWELRLKVTDQDLSEYREAHHKLACVNERLSGQLYRAEKDSVDMTGFWQKRVEERDDQVCRAPKTKGTDCQLSCAKSLESELLLQSLNRMEDSLHSAFKEHNGLNKTLENSMKEVEDLKKLTHSLAGENVSLALEKEMHELTVKNNAAEMGNLKKTLSELVAKNASLEQALEQTAAKLEQQEKKEEMNLVTIQASQVELDKLQKVLSMREEEIRRVRQLASIIVDKRKEMENFFHQALDHVREEIDASRLRYKKEALRDYQWRLREATAGKIKFPPIRTFNKNPNSTNSVYADMEAAAKWPYSPGSEVQISDLTWEQKEQVLSLLFAKMNGQPKLTPTLPSKTQKECTRIKTSISSLQFRNPAQIYWSHIA</sequence>
<evidence type="ECO:0000313" key="3">
    <source>
        <dbReference type="Ensembl" id="ENSKMAP00000004585.1"/>
    </source>
</evidence>
<feature type="compositionally biased region" description="Basic and acidic residues" evidence="2">
    <location>
        <begin position="21"/>
        <end position="34"/>
    </location>
</feature>
<name>A0A3Q2ZNI8_KRYMA</name>
<organism evidence="3 4">
    <name type="scientific">Kryptolebias marmoratus</name>
    <name type="common">Mangrove killifish</name>
    <name type="synonym">Rivulus marmoratus</name>
    <dbReference type="NCBI Taxonomy" id="37003"/>
    <lineage>
        <taxon>Eukaryota</taxon>
        <taxon>Metazoa</taxon>
        <taxon>Chordata</taxon>
        <taxon>Craniata</taxon>
        <taxon>Vertebrata</taxon>
        <taxon>Euteleostomi</taxon>
        <taxon>Actinopterygii</taxon>
        <taxon>Neopterygii</taxon>
        <taxon>Teleostei</taxon>
        <taxon>Neoteleostei</taxon>
        <taxon>Acanthomorphata</taxon>
        <taxon>Ovalentaria</taxon>
        <taxon>Atherinomorphae</taxon>
        <taxon>Cyprinodontiformes</taxon>
        <taxon>Rivulidae</taxon>
        <taxon>Kryptolebias</taxon>
    </lineage>
</organism>
<reference evidence="3" key="2">
    <citation type="submission" date="2025-09" db="UniProtKB">
        <authorList>
            <consortium name="Ensembl"/>
        </authorList>
    </citation>
    <scope>IDENTIFICATION</scope>
</reference>
<dbReference type="AlphaFoldDB" id="A0A3Q2ZNI8"/>
<accession>A0A3Q2ZNI8</accession>
<feature type="coiled-coil region" evidence="1">
    <location>
        <begin position="190"/>
        <end position="259"/>
    </location>
</feature>
<dbReference type="Proteomes" id="UP000264800">
    <property type="component" value="Unplaced"/>
</dbReference>
<evidence type="ECO:0000256" key="1">
    <source>
        <dbReference type="SAM" id="Coils"/>
    </source>
</evidence>
<reference evidence="3" key="1">
    <citation type="submission" date="2025-08" db="UniProtKB">
        <authorList>
            <consortium name="Ensembl"/>
        </authorList>
    </citation>
    <scope>IDENTIFICATION</scope>
</reference>
<proteinExistence type="predicted"/>
<keyword evidence="1" id="KW-0175">Coiled coil</keyword>
<dbReference type="PANTHER" id="PTHR14845:SF5">
    <property type="entry name" value="BASAL BODY-ORIENTATION FACTOR 1"/>
    <property type="match status" value="1"/>
</dbReference>
<feature type="region of interest" description="Disordered" evidence="2">
    <location>
        <begin position="1"/>
        <end position="34"/>
    </location>
</feature>
<evidence type="ECO:0000313" key="4">
    <source>
        <dbReference type="Proteomes" id="UP000264800"/>
    </source>
</evidence>
<keyword evidence="4" id="KW-1185">Reference proteome</keyword>
<protein>
    <submittedName>
        <fullName evidence="3">Basal body orientation factor 1b</fullName>
    </submittedName>
</protein>
<dbReference type="PANTHER" id="PTHR14845">
    <property type="entry name" value="COILED-COIL DOMAIN-CONTAINING 166"/>
    <property type="match status" value="1"/>
</dbReference>
<feature type="compositionally biased region" description="Basic residues" evidence="2">
    <location>
        <begin position="1"/>
        <end position="20"/>
    </location>
</feature>